<protein>
    <submittedName>
        <fullName evidence="1">Uncharacterized protein</fullName>
    </submittedName>
</protein>
<gene>
    <name evidence="1" type="ORF">AVEN_96477_1</name>
</gene>
<evidence type="ECO:0000313" key="2">
    <source>
        <dbReference type="Proteomes" id="UP000499080"/>
    </source>
</evidence>
<organism evidence="1 2">
    <name type="scientific">Araneus ventricosus</name>
    <name type="common">Orbweaver spider</name>
    <name type="synonym">Epeira ventricosa</name>
    <dbReference type="NCBI Taxonomy" id="182803"/>
    <lineage>
        <taxon>Eukaryota</taxon>
        <taxon>Metazoa</taxon>
        <taxon>Ecdysozoa</taxon>
        <taxon>Arthropoda</taxon>
        <taxon>Chelicerata</taxon>
        <taxon>Arachnida</taxon>
        <taxon>Araneae</taxon>
        <taxon>Araneomorphae</taxon>
        <taxon>Entelegynae</taxon>
        <taxon>Araneoidea</taxon>
        <taxon>Araneidae</taxon>
        <taxon>Araneus</taxon>
    </lineage>
</organism>
<keyword evidence="2" id="KW-1185">Reference proteome</keyword>
<dbReference type="AlphaFoldDB" id="A0A4Y2CVV6"/>
<comment type="caution">
    <text evidence="1">The sequence shown here is derived from an EMBL/GenBank/DDBJ whole genome shotgun (WGS) entry which is preliminary data.</text>
</comment>
<evidence type="ECO:0000313" key="1">
    <source>
        <dbReference type="EMBL" id="GBM07854.1"/>
    </source>
</evidence>
<dbReference type="EMBL" id="BGPR01000248">
    <property type="protein sequence ID" value="GBM07854.1"/>
    <property type="molecule type" value="Genomic_DNA"/>
</dbReference>
<reference evidence="1 2" key="1">
    <citation type="journal article" date="2019" name="Sci. Rep.">
        <title>Orb-weaving spider Araneus ventricosus genome elucidates the spidroin gene catalogue.</title>
        <authorList>
            <person name="Kono N."/>
            <person name="Nakamura H."/>
            <person name="Ohtoshi R."/>
            <person name="Moran D.A.P."/>
            <person name="Shinohara A."/>
            <person name="Yoshida Y."/>
            <person name="Fujiwara M."/>
            <person name="Mori M."/>
            <person name="Tomita M."/>
            <person name="Arakawa K."/>
        </authorList>
    </citation>
    <scope>NUCLEOTIDE SEQUENCE [LARGE SCALE GENOMIC DNA]</scope>
</reference>
<name>A0A4Y2CVV6_ARAVE</name>
<dbReference type="Proteomes" id="UP000499080">
    <property type="component" value="Unassembled WGS sequence"/>
</dbReference>
<accession>A0A4Y2CVV6</accession>
<proteinExistence type="predicted"/>
<sequence>MYCLNILKTTIIRYISLAQIVNISENEAFRRRSDAVRKACRAAFSNLRLTPPQEKRTNKRECEMFSGAAANSPDKDMKRNIEIRNKIVKENKLKSMNGF</sequence>